<dbReference type="PANTHER" id="PTHR43794">
    <property type="entry name" value="AMINOHYDROLASE SSNA-RELATED"/>
    <property type="match status" value="1"/>
</dbReference>
<dbReference type="Pfam" id="PF01979">
    <property type="entry name" value="Amidohydro_1"/>
    <property type="match status" value="1"/>
</dbReference>
<dbReference type="InterPro" id="IPR010252">
    <property type="entry name" value="HutF"/>
</dbReference>
<gene>
    <name evidence="4" type="ORF">J2S57_001749</name>
</gene>
<evidence type="ECO:0000313" key="4">
    <source>
        <dbReference type="EMBL" id="MDP9826000.1"/>
    </source>
</evidence>
<keyword evidence="5" id="KW-1185">Reference proteome</keyword>
<dbReference type="InterPro" id="IPR011059">
    <property type="entry name" value="Metal-dep_hydrolase_composite"/>
</dbReference>
<proteinExistence type="predicted"/>
<dbReference type="InterPro" id="IPR006680">
    <property type="entry name" value="Amidohydro-rel"/>
</dbReference>
<evidence type="ECO:0000313" key="5">
    <source>
        <dbReference type="Proteomes" id="UP001235712"/>
    </source>
</evidence>
<dbReference type="Gene3D" id="3.20.20.140">
    <property type="entry name" value="Metal-dependent hydrolases"/>
    <property type="match status" value="1"/>
</dbReference>
<evidence type="ECO:0000259" key="3">
    <source>
        <dbReference type="Pfam" id="PF22429"/>
    </source>
</evidence>
<dbReference type="RefSeq" id="WP_307240365.1">
    <property type="nucleotide sequence ID" value="NZ_JAUSQZ010000001.1"/>
</dbReference>
<dbReference type="Gene3D" id="2.30.40.10">
    <property type="entry name" value="Urease, subunit C, domain 1"/>
    <property type="match status" value="1"/>
</dbReference>
<evidence type="ECO:0000256" key="1">
    <source>
        <dbReference type="ARBA" id="ARBA00022801"/>
    </source>
</evidence>
<dbReference type="InterPro" id="IPR055156">
    <property type="entry name" value="HutF-like_N"/>
</dbReference>
<name>A0ABT9NZZ5_9ACTN</name>
<dbReference type="InterPro" id="IPR032466">
    <property type="entry name" value="Metal_Hydrolase"/>
</dbReference>
<feature type="domain" description="Amidohydrolase-related" evidence="2">
    <location>
        <begin position="47"/>
        <end position="413"/>
    </location>
</feature>
<dbReference type="NCBIfam" id="NF006681">
    <property type="entry name" value="PRK09229.1-2"/>
    <property type="match status" value="1"/>
</dbReference>
<dbReference type="Proteomes" id="UP001235712">
    <property type="component" value="Unassembled WGS sequence"/>
</dbReference>
<feature type="domain" description="Formimidoylglutamate deiminase N-terminal" evidence="3">
    <location>
        <begin position="1"/>
        <end position="43"/>
    </location>
</feature>
<dbReference type="PANTHER" id="PTHR43794:SF11">
    <property type="entry name" value="AMIDOHYDROLASE-RELATED DOMAIN-CONTAINING PROTEIN"/>
    <property type="match status" value="1"/>
</dbReference>
<protein>
    <submittedName>
        <fullName evidence="4">Formiminoglutamate deiminase</fullName>
    </submittedName>
</protein>
<sequence length="437" mass="46215">MTAYWAPHAWLPSGVADDVRISVSDGRITAVGTGVPASGDDVRLPGVVLPGLANAHSHAFHRALRGRTHADGGSFWTWRTVMYDVARRLDPDSYLALARAVYAEMALAGVTTVGEFHYVHHNPDGTAYDDPNAMGEALRQAAVDAGIRITLLDTCYLTGGLTADGYTPLNEVQRRFGDGDADAWAARVADLKPSANLRVGAAIHSVRAVPADQLGTVASFSPESPLHVHLSEQPAENEACLALHHKTPTALLKDAGVLSGRTSLVHATHLTDTDITDLSGTFACFCPTTERDLADGIGPARALADAGATLTLGSDQHAVIDLFEEARGLEMHERLSTRQRGRFSPAELLQALTGDGHRSLGWDELGRLEPGAPADLVAVRLDSVRTAGTQPSQAVYSATATDVDTVVVGGEMVVSEGRHRLGDVGALLRSAIDNLSN</sequence>
<reference evidence="4 5" key="1">
    <citation type="submission" date="2023-07" db="EMBL/GenBank/DDBJ databases">
        <title>Sequencing the genomes of 1000 actinobacteria strains.</title>
        <authorList>
            <person name="Klenk H.-P."/>
        </authorList>
    </citation>
    <scope>NUCLEOTIDE SEQUENCE [LARGE SCALE GENOMIC DNA]</scope>
    <source>
        <strain evidence="4 5">DSM 44388</strain>
    </source>
</reference>
<comment type="caution">
    <text evidence="4">The sequence shown here is derived from an EMBL/GenBank/DDBJ whole genome shotgun (WGS) entry which is preliminary data.</text>
</comment>
<accession>A0ABT9NZZ5</accession>
<keyword evidence="1" id="KW-0378">Hydrolase</keyword>
<dbReference type="Pfam" id="PF22429">
    <property type="entry name" value="HutF_N"/>
    <property type="match status" value="1"/>
</dbReference>
<dbReference type="InterPro" id="IPR050287">
    <property type="entry name" value="MTA/SAH_deaminase"/>
</dbReference>
<dbReference type="NCBIfam" id="TIGR02022">
    <property type="entry name" value="hutF"/>
    <property type="match status" value="1"/>
</dbReference>
<dbReference type="SUPFAM" id="SSF51556">
    <property type="entry name" value="Metallo-dependent hydrolases"/>
    <property type="match status" value="1"/>
</dbReference>
<dbReference type="EMBL" id="JAUSQZ010000001">
    <property type="protein sequence ID" value="MDP9826000.1"/>
    <property type="molecule type" value="Genomic_DNA"/>
</dbReference>
<evidence type="ECO:0000259" key="2">
    <source>
        <dbReference type="Pfam" id="PF01979"/>
    </source>
</evidence>
<dbReference type="SUPFAM" id="SSF51338">
    <property type="entry name" value="Composite domain of metallo-dependent hydrolases"/>
    <property type="match status" value="2"/>
</dbReference>
<organism evidence="4 5">
    <name type="scientific">Kineosporia succinea</name>
    <dbReference type="NCBI Taxonomy" id="84632"/>
    <lineage>
        <taxon>Bacteria</taxon>
        <taxon>Bacillati</taxon>
        <taxon>Actinomycetota</taxon>
        <taxon>Actinomycetes</taxon>
        <taxon>Kineosporiales</taxon>
        <taxon>Kineosporiaceae</taxon>
        <taxon>Kineosporia</taxon>
    </lineage>
</organism>